<keyword evidence="4" id="KW-0238">DNA-binding</keyword>
<evidence type="ECO:0000313" key="7">
    <source>
        <dbReference type="EMBL" id="KAK6177316.1"/>
    </source>
</evidence>
<dbReference type="CDD" id="cd22919">
    <property type="entry name" value="HFD_CENP-S"/>
    <property type="match status" value="1"/>
</dbReference>
<dbReference type="GO" id="GO:0046982">
    <property type="term" value="F:protein heterodimerization activity"/>
    <property type="evidence" value="ECO:0007669"/>
    <property type="project" value="InterPro"/>
</dbReference>
<dbReference type="GO" id="GO:0003677">
    <property type="term" value="F:DNA binding"/>
    <property type="evidence" value="ECO:0007669"/>
    <property type="project" value="UniProtKB-KW"/>
</dbReference>
<evidence type="ECO:0000256" key="4">
    <source>
        <dbReference type="ARBA" id="ARBA00023125"/>
    </source>
</evidence>
<evidence type="ECO:0000256" key="5">
    <source>
        <dbReference type="ARBA" id="ARBA00023204"/>
    </source>
</evidence>
<dbReference type="InterPro" id="IPR009072">
    <property type="entry name" value="Histone-fold"/>
</dbReference>
<feature type="compositionally biased region" description="Acidic residues" evidence="6">
    <location>
        <begin position="135"/>
        <end position="149"/>
    </location>
</feature>
<dbReference type="GO" id="GO:0003682">
    <property type="term" value="F:chromatin binding"/>
    <property type="evidence" value="ECO:0007669"/>
    <property type="project" value="TreeGrafter"/>
</dbReference>
<feature type="compositionally biased region" description="Basic residues" evidence="6">
    <location>
        <begin position="113"/>
        <end position="128"/>
    </location>
</feature>
<comment type="caution">
    <text evidence="7">The sequence shown here is derived from an EMBL/GenBank/DDBJ whole genome shotgun (WGS) entry which is preliminary data.</text>
</comment>
<dbReference type="InterPro" id="IPR029003">
    <property type="entry name" value="CENP-S/Mhf1"/>
</dbReference>
<dbReference type="EMBL" id="JAZGQO010000010">
    <property type="protein sequence ID" value="KAK6177316.1"/>
    <property type="molecule type" value="Genomic_DNA"/>
</dbReference>
<evidence type="ECO:0000256" key="1">
    <source>
        <dbReference type="ARBA" id="ARBA00006612"/>
    </source>
</evidence>
<dbReference type="AlphaFoldDB" id="A0AAN8JFP5"/>
<proteinExistence type="inferred from homology"/>
<evidence type="ECO:0000256" key="2">
    <source>
        <dbReference type="ARBA" id="ARBA00016400"/>
    </source>
</evidence>
<dbReference type="Pfam" id="PF15630">
    <property type="entry name" value="CENP-S"/>
    <property type="match status" value="1"/>
</dbReference>
<dbReference type="Gene3D" id="1.10.20.10">
    <property type="entry name" value="Histone, subunit A"/>
    <property type="match status" value="1"/>
</dbReference>
<evidence type="ECO:0000256" key="6">
    <source>
        <dbReference type="SAM" id="MobiDB-lite"/>
    </source>
</evidence>
<keyword evidence="8" id="KW-1185">Reference proteome</keyword>
<protein>
    <recommendedName>
        <fullName evidence="2">Centromere protein S</fullName>
    </recommendedName>
</protein>
<feature type="region of interest" description="Disordered" evidence="6">
    <location>
        <begin position="99"/>
        <end position="149"/>
    </location>
</feature>
<evidence type="ECO:0000256" key="3">
    <source>
        <dbReference type="ARBA" id="ARBA00022763"/>
    </source>
</evidence>
<evidence type="ECO:0000313" key="8">
    <source>
        <dbReference type="Proteomes" id="UP001347796"/>
    </source>
</evidence>
<dbReference type="GO" id="GO:0031297">
    <property type="term" value="P:replication fork processing"/>
    <property type="evidence" value="ECO:0007669"/>
    <property type="project" value="TreeGrafter"/>
</dbReference>
<dbReference type="PANTHER" id="PTHR22980:SF0">
    <property type="entry name" value="CENTROMERE PROTEIN S"/>
    <property type="match status" value="1"/>
</dbReference>
<accession>A0AAN8JFP5</accession>
<dbReference type="Proteomes" id="UP001347796">
    <property type="component" value="Unassembled WGS sequence"/>
</dbReference>
<reference evidence="7 8" key="1">
    <citation type="submission" date="2024-01" db="EMBL/GenBank/DDBJ databases">
        <title>The genome of the rayed Mediterranean limpet Patella caerulea (Linnaeus, 1758).</title>
        <authorList>
            <person name="Anh-Thu Weber A."/>
            <person name="Halstead-Nussloch G."/>
        </authorList>
    </citation>
    <scope>NUCLEOTIDE SEQUENCE [LARGE SCALE GENOMIC DNA]</scope>
    <source>
        <strain evidence="7">AATW-2023a</strain>
        <tissue evidence="7">Whole specimen</tissue>
    </source>
</reference>
<gene>
    <name evidence="7" type="ORF">SNE40_015440</name>
</gene>
<keyword evidence="3" id="KW-0227">DNA damage</keyword>
<organism evidence="7 8">
    <name type="scientific">Patella caerulea</name>
    <name type="common">Rayed Mediterranean limpet</name>
    <dbReference type="NCBI Taxonomy" id="87958"/>
    <lineage>
        <taxon>Eukaryota</taxon>
        <taxon>Metazoa</taxon>
        <taxon>Spiralia</taxon>
        <taxon>Lophotrochozoa</taxon>
        <taxon>Mollusca</taxon>
        <taxon>Gastropoda</taxon>
        <taxon>Patellogastropoda</taxon>
        <taxon>Patelloidea</taxon>
        <taxon>Patellidae</taxon>
        <taxon>Patella</taxon>
    </lineage>
</organism>
<dbReference type="GO" id="GO:0006281">
    <property type="term" value="P:DNA repair"/>
    <property type="evidence" value="ECO:0007669"/>
    <property type="project" value="UniProtKB-KW"/>
</dbReference>
<comment type="similarity">
    <text evidence="1">Belongs to the TAF9 family. CENP-S/MHF1 subfamily.</text>
</comment>
<dbReference type="GO" id="GO:0000712">
    <property type="term" value="P:resolution of meiotic recombination intermediates"/>
    <property type="evidence" value="ECO:0007669"/>
    <property type="project" value="TreeGrafter"/>
</dbReference>
<dbReference type="PANTHER" id="PTHR22980">
    <property type="entry name" value="CORTISTATIN"/>
    <property type="match status" value="1"/>
</dbReference>
<name>A0AAN8JFP5_PATCE</name>
<dbReference type="SUPFAM" id="SSF47113">
    <property type="entry name" value="Histone-fold"/>
    <property type="match status" value="1"/>
</dbReference>
<dbReference type="GO" id="GO:0071821">
    <property type="term" value="C:FANCM-MHF complex"/>
    <property type="evidence" value="ECO:0007669"/>
    <property type="project" value="InterPro"/>
</dbReference>
<keyword evidence="5" id="KW-0234">DNA repair</keyword>
<sequence>MASSTSNTNVEEEYEDLAYKQRMKASVYYTVLQLCKEAEVNMEIKINKQVTAAIAETTCKQFEHFAADLELFAKHGKRTTINTDDVKLLVRKTPKLLEHLNSVQEENPSKTVNKGKKKTVSNKSKKKSTTVDEVTTIEEVDLDPEMDNT</sequence>